<comment type="caution">
    <text evidence="1">The sequence shown here is derived from an EMBL/GenBank/DDBJ whole genome shotgun (WGS) entry which is preliminary data.</text>
</comment>
<sequence length="311" mass="32861">MHQVNNTPIEIVGPAVLPLALGWQAGEAQLIAVALQHPPVQIMLRPGAALDLSGARADLAYSYAARWLAAHHLSGRVTVEVELAVPNFMGLSSAASLAATLGRGLAHWYAQPPEDPRAIAAACGLPAPELPLAQMAAEGGFWLYGLTEGHKPTLRRTIQHANRHAWAFVLVLPRLDPVPAPTFETEQLAVACQAATQLVPEATARATTELVAALDADNLQRFGAALSHLQSLYIAMPTTPPLSAWEAQVLAQLRASGAVACGRSLSGTALFGLLEGDRASISARHALRQLVPPEQGRIMAAITDNAGVRWT</sequence>
<dbReference type="SUPFAM" id="SSF54211">
    <property type="entry name" value="Ribosomal protein S5 domain 2-like"/>
    <property type="match status" value="1"/>
</dbReference>
<dbReference type="Proteomes" id="UP000280307">
    <property type="component" value="Unassembled WGS sequence"/>
</dbReference>
<evidence type="ECO:0008006" key="3">
    <source>
        <dbReference type="Google" id="ProtNLM"/>
    </source>
</evidence>
<name>A0A426U8S4_9CHLR</name>
<dbReference type="InterPro" id="IPR036554">
    <property type="entry name" value="GHMP_kinase_C_sf"/>
</dbReference>
<organism evidence="1 2">
    <name type="scientific">Candidatus Viridilinea halotolerans</name>
    <dbReference type="NCBI Taxonomy" id="2491704"/>
    <lineage>
        <taxon>Bacteria</taxon>
        <taxon>Bacillati</taxon>
        <taxon>Chloroflexota</taxon>
        <taxon>Chloroflexia</taxon>
        <taxon>Chloroflexales</taxon>
        <taxon>Chloroflexineae</taxon>
        <taxon>Oscillochloridaceae</taxon>
        <taxon>Candidatus Viridilinea</taxon>
    </lineage>
</organism>
<proteinExistence type="predicted"/>
<gene>
    <name evidence="1" type="ORF">EI684_02905</name>
</gene>
<reference evidence="1 2" key="1">
    <citation type="submission" date="2018-12" db="EMBL/GenBank/DDBJ databases">
        <title>Genome Sequence of Candidatus Viridilinea halotolerans isolated from saline sulfide-rich spring.</title>
        <authorList>
            <person name="Grouzdev D.S."/>
            <person name="Burganskaya E.I."/>
            <person name="Krutkina M.S."/>
            <person name="Sukhacheva M.V."/>
            <person name="Gorlenko V.M."/>
        </authorList>
    </citation>
    <scope>NUCLEOTIDE SEQUENCE [LARGE SCALE GENOMIC DNA]</scope>
    <source>
        <strain evidence="1">Chok-6</strain>
    </source>
</reference>
<dbReference type="Gene3D" id="3.30.70.890">
    <property type="entry name" value="GHMP kinase, C-terminal domain"/>
    <property type="match status" value="1"/>
</dbReference>
<accession>A0A426U8S4</accession>
<dbReference type="InterPro" id="IPR020568">
    <property type="entry name" value="Ribosomal_Su5_D2-typ_SF"/>
</dbReference>
<dbReference type="AlphaFoldDB" id="A0A426U8S4"/>
<dbReference type="EMBL" id="RSAS01000113">
    <property type="protein sequence ID" value="RRR76523.1"/>
    <property type="molecule type" value="Genomic_DNA"/>
</dbReference>
<protein>
    <recommendedName>
        <fullName evidence="3">GHMP kinase</fullName>
    </recommendedName>
</protein>
<evidence type="ECO:0000313" key="1">
    <source>
        <dbReference type="EMBL" id="RRR76523.1"/>
    </source>
</evidence>
<evidence type="ECO:0000313" key="2">
    <source>
        <dbReference type="Proteomes" id="UP000280307"/>
    </source>
</evidence>